<feature type="region of interest" description="Disordered" evidence="1">
    <location>
        <begin position="1"/>
        <end position="27"/>
    </location>
</feature>
<dbReference type="Proteomes" id="UP000253868">
    <property type="component" value="Chromosome"/>
</dbReference>
<evidence type="ECO:0000313" key="2">
    <source>
        <dbReference type="EMBL" id="AXG79198.1"/>
    </source>
</evidence>
<feature type="compositionally biased region" description="Basic residues" evidence="1">
    <location>
        <begin position="1"/>
        <end position="12"/>
    </location>
</feature>
<evidence type="ECO:0000313" key="3">
    <source>
        <dbReference type="Proteomes" id="UP000253868"/>
    </source>
</evidence>
<feature type="compositionally biased region" description="Low complexity" evidence="1">
    <location>
        <begin position="16"/>
        <end position="27"/>
    </location>
</feature>
<dbReference type="EMBL" id="CP031194">
    <property type="protein sequence ID" value="AXG79198.1"/>
    <property type="molecule type" value="Genomic_DNA"/>
</dbReference>
<reference evidence="3" key="1">
    <citation type="submission" date="2018-07" db="EMBL/GenBank/DDBJ databases">
        <authorList>
            <person name="Zhao J."/>
        </authorList>
    </citation>
    <scope>NUCLEOTIDE SEQUENCE [LARGE SCALE GENOMIC DNA]</scope>
    <source>
        <strain evidence="3">GSSD-12</strain>
    </source>
</reference>
<dbReference type="AlphaFoldDB" id="A0A345HR74"/>
<name>A0A345HR74_9ACTN</name>
<feature type="region of interest" description="Disordered" evidence="1">
    <location>
        <begin position="46"/>
        <end position="83"/>
    </location>
</feature>
<accession>A0A345HR74</accession>
<evidence type="ECO:0000256" key="1">
    <source>
        <dbReference type="SAM" id="MobiDB-lite"/>
    </source>
</evidence>
<dbReference type="KEGG" id="spad:DVK44_17740"/>
<sequence>MAWPRKRTRASRRGGAAPHCATPSASAPCCSAARCCWARAPVWRTYGGRRPTSARSARRSPARRRRGPGPTACARCPRPSNVR</sequence>
<keyword evidence="3" id="KW-1185">Reference proteome</keyword>
<gene>
    <name evidence="2" type="ORF">DVK44_17740</name>
</gene>
<protein>
    <submittedName>
        <fullName evidence="2">Uncharacterized protein</fullName>
    </submittedName>
</protein>
<proteinExistence type="predicted"/>
<feature type="compositionally biased region" description="Basic residues" evidence="1">
    <location>
        <begin position="56"/>
        <end position="67"/>
    </location>
</feature>
<organism evidence="2 3">
    <name type="scientific">Streptomyces paludis</name>
    <dbReference type="NCBI Taxonomy" id="2282738"/>
    <lineage>
        <taxon>Bacteria</taxon>
        <taxon>Bacillati</taxon>
        <taxon>Actinomycetota</taxon>
        <taxon>Actinomycetes</taxon>
        <taxon>Kitasatosporales</taxon>
        <taxon>Streptomycetaceae</taxon>
        <taxon>Streptomyces</taxon>
    </lineage>
</organism>